<reference evidence="2 3" key="1">
    <citation type="submission" date="2019-05" db="EMBL/GenBank/DDBJ databases">
        <title>Another draft genome of Portunus trituberculatus and its Hox gene families provides insights of decapod evolution.</title>
        <authorList>
            <person name="Jeong J.-H."/>
            <person name="Song I."/>
            <person name="Kim S."/>
            <person name="Choi T."/>
            <person name="Kim D."/>
            <person name="Ryu S."/>
            <person name="Kim W."/>
        </authorList>
    </citation>
    <scope>NUCLEOTIDE SEQUENCE [LARGE SCALE GENOMIC DNA]</scope>
    <source>
        <tissue evidence="2">Muscle</tissue>
    </source>
</reference>
<dbReference type="AlphaFoldDB" id="A0A5B7HT66"/>
<dbReference type="EMBL" id="VSRR010041586">
    <property type="protein sequence ID" value="MPC75650.1"/>
    <property type="molecule type" value="Genomic_DNA"/>
</dbReference>
<keyword evidence="3" id="KW-1185">Reference proteome</keyword>
<accession>A0A5B7HT66</accession>
<dbReference type="Proteomes" id="UP000324222">
    <property type="component" value="Unassembled WGS sequence"/>
</dbReference>
<evidence type="ECO:0000313" key="3">
    <source>
        <dbReference type="Proteomes" id="UP000324222"/>
    </source>
</evidence>
<organism evidence="2 3">
    <name type="scientific">Portunus trituberculatus</name>
    <name type="common">Swimming crab</name>
    <name type="synonym">Neptunus trituberculatus</name>
    <dbReference type="NCBI Taxonomy" id="210409"/>
    <lineage>
        <taxon>Eukaryota</taxon>
        <taxon>Metazoa</taxon>
        <taxon>Ecdysozoa</taxon>
        <taxon>Arthropoda</taxon>
        <taxon>Crustacea</taxon>
        <taxon>Multicrustacea</taxon>
        <taxon>Malacostraca</taxon>
        <taxon>Eumalacostraca</taxon>
        <taxon>Eucarida</taxon>
        <taxon>Decapoda</taxon>
        <taxon>Pleocyemata</taxon>
        <taxon>Brachyura</taxon>
        <taxon>Eubrachyura</taxon>
        <taxon>Portunoidea</taxon>
        <taxon>Portunidae</taxon>
        <taxon>Portuninae</taxon>
        <taxon>Portunus</taxon>
    </lineage>
</organism>
<feature type="region of interest" description="Disordered" evidence="1">
    <location>
        <begin position="39"/>
        <end position="73"/>
    </location>
</feature>
<name>A0A5B7HT66_PORTR</name>
<gene>
    <name evidence="2" type="ORF">E2C01_070043</name>
</gene>
<evidence type="ECO:0000256" key="1">
    <source>
        <dbReference type="SAM" id="MobiDB-lite"/>
    </source>
</evidence>
<sequence length="73" mass="8180">MCAARNSTRRTERFPNLVRCLLHLFGLHPNYTPSYGNLFPRPEHTSMPPGSRIPLPSSSPSVSPQHVQVERGV</sequence>
<comment type="caution">
    <text evidence="2">The sequence shown here is derived from an EMBL/GenBank/DDBJ whole genome shotgun (WGS) entry which is preliminary data.</text>
</comment>
<feature type="compositionally biased region" description="Low complexity" evidence="1">
    <location>
        <begin position="48"/>
        <end position="64"/>
    </location>
</feature>
<proteinExistence type="predicted"/>
<protein>
    <submittedName>
        <fullName evidence="2">Uncharacterized protein</fullName>
    </submittedName>
</protein>
<evidence type="ECO:0000313" key="2">
    <source>
        <dbReference type="EMBL" id="MPC75650.1"/>
    </source>
</evidence>